<dbReference type="Gene3D" id="3.30.70.1450">
    <property type="entry name" value="Regulator of K+ conductance, C-terminal domain"/>
    <property type="match status" value="1"/>
</dbReference>
<feature type="domain" description="RCK C-terminal" evidence="2">
    <location>
        <begin position="139"/>
        <end position="222"/>
    </location>
</feature>
<dbReference type="Proteomes" id="UP000521868">
    <property type="component" value="Unassembled WGS sequence"/>
</dbReference>
<comment type="caution">
    <text evidence="3">The sequence shown here is derived from an EMBL/GenBank/DDBJ whole genome shotgun (WGS) entry which is preliminary data.</text>
</comment>
<dbReference type="Gene3D" id="3.40.50.720">
    <property type="entry name" value="NAD(P)-binding Rossmann-like Domain"/>
    <property type="match status" value="1"/>
</dbReference>
<protein>
    <submittedName>
        <fullName evidence="3">TrkA family potassium uptake protein</fullName>
    </submittedName>
</protein>
<organism evidence="3 4">
    <name type="scientific">Ramlibacter lithotrophicus</name>
    <dbReference type="NCBI Taxonomy" id="2606681"/>
    <lineage>
        <taxon>Bacteria</taxon>
        <taxon>Pseudomonadati</taxon>
        <taxon>Pseudomonadota</taxon>
        <taxon>Betaproteobacteria</taxon>
        <taxon>Burkholderiales</taxon>
        <taxon>Comamonadaceae</taxon>
        <taxon>Ramlibacter</taxon>
    </lineage>
</organism>
<dbReference type="PANTHER" id="PTHR43833">
    <property type="entry name" value="POTASSIUM CHANNEL PROTEIN 2-RELATED-RELATED"/>
    <property type="match status" value="1"/>
</dbReference>
<proteinExistence type="predicted"/>
<dbReference type="InterPro" id="IPR003148">
    <property type="entry name" value="RCK_N"/>
</dbReference>
<name>A0A7X6I5M0_9BURK</name>
<dbReference type="PROSITE" id="PS51202">
    <property type="entry name" value="RCK_C"/>
    <property type="match status" value="1"/>
</dbReference>
<dbReference type="PANTHER" id="PTHR43833:SF7">
    <property type="entry name" value="KTR SYSTEM POTASSIUM UPTAKE PROTEIN C"/>
    <property type="match status" value="1"/>
</dbReference>
<dbReference type="Pfam" id="PF02254">
    <property type="entry name" value="TrkA_N"/>
    <property type="match status" value="1"/>
</dbReference>
<dbReference type="InterPro" id="IPR050721">
    <property type="entry name" value="Trk_Ktr_HKT_K-transport"/>
</dbReference>
<dbReference type="SUPFAM" id="SSF116726">
    <property type="entry name" value="TrkA C-terminal domain-like"/>
    <property type="match status" value="1"/>
</dbReference>
<gene>
    <name evidence="3" type="ORF">RAMLITH_06495</name>
</gene>
<reference evidence="3 4" key="1">
    <citation type="journal article" date="2020" name="Nature">
        <title>Bacterial chemolithoautotrophy via manganese oxidation.</title>
        <authorList>
            <person name="Yu H."/>
            <person name="Leadbetter J.R."/>
        </authorList>
    </citation>
    <scope>NUCLEOTIDE SEQUENCE [LARGE SCALE GENOMIC DNA]</scope>
    <source>
        <strain evidence="3 4">RBP-1</strain>
    </source>
</reference>
<feature type="domain" description="RCK N-terminal" evidence="1">
    <location>
        <begin position="7"/>
        <end position="123"/>
    </location>
</feature>
<dbReference type="Pfam" id="PF02080">
    <property type="entry name" value="TrkA_C"/>
    <property type="match status" value="1"/>
</dbReference>
<sequence length="222" mass="23884">MLGDRKSDSVVVVGLGRFGSGVASSLSELGHDVLAIDSSAEVVQAQSGKLAHVVQADATDIDSLKQLGAGDFRHAVVGIGQNLEASVLTILNMSQMGIKDIWAKANNQQHGRIAERVGAHHVVYPEFEMGERVAHLVTGKMIDFIEFEDGFAIAKTRTPREAQGKTLSESAVRSRHGVTVVGIKRRHQDFIYAQAHTMVEPGDFLIVAGPTSAIERFAARMS</sequence>
<dbReference type="InterPro" id="IPR036721">
    <property type="entry name" value="RCK_C_sf"/>
</dbReference>
<dbReference type="InterPro" id="IPR006037">
    <property type="entry name" value="RCK_C"/>
</dbReference>
<evidence type="ECO:0000313" key="3">
    <source>
        <dbReference type="EMBL" id="NKE65466.1"/>
    </source>
</evidence>
<dbReference type="GO" id="GO:0006813">
    <property type="term" value="P:potassium ion transport"/>
    <property type="evidence" value="ECO:0007669"/>
    <property type="project" value="InterPro"/>
</dbReference>
<dbReference type="AlphaFoldDB" id="A0A7X6I5M0"/>
<dbReference type="GO" id="GO:0008324">
    <property type="term" value="F:monoatomic cation transmembrane transporter activity"/>
    <property type="evidence" value="ECO:0007669"/>
    <property type="project" value="InterPro"/>
</dbReference>
<evidence type="ECO:0000259" key="2">
    <source>
        <dbReference type="PROSITE" id="PS51202"/>
    </source>
</evidence>
<evidence type="ECO:0000313" key="4">
    <source>
        <dbReference type="Proteomes" id="UP000521868"/>
    </source>
</evidence>
<dbReference type="PROSITE" id="PS51201">
    <property type="entry name" value="RCK_N"/>
    <property type="match status" value="1"/>
</dbReference>
<keyword evidence="4" id="KW-1185">Reference proteome</keyword>
<accession>A0A7X6I5M0</accession>
<dbReference type="EMBL" id="VTOX01000002">
    <property type="protein sequence ID" value="NKE65466.1"/>
    <property type="molecule type" value="Genomic_DNA"/>
</dbReference>
<dbReference type="SUPFAM" id="SSF51735">
    <property type="entry name" value="NAD(P)-binding Rossmann-fold domains"/>
    <property type="match status" value="1"/>
</dbReference>
<dbReference type="InterPro" id="IPR036291">
    <property type="entry name" value="NAD(P)-bd_dom_sf"/>
</dbReference>
<evidence type="ECO:0000259" key="1">
    <source>
        <dbReference type="PROSITE" id="PS51201"/>
    </source>
</evidence>